<sequence>MWDQRFEAILRQHLPFLDPEEPLLDGTSLRDSGLDSLAMVELLATLESEYDVRFVDEAMSMETFATPQTLWRVLTDMRGAPAPV</sequence>
<keyword evidence="1" id="KW-0596">Phosphopantetheine</keyword>
<dbReference type="OrthoDB" id="2665189at2"/>
<dbReference type="InterPro" id="IPR036736">
    <property type="entry name" value="ACP-like_sf"/>
</dbReference>
<dbReference type="Gene3D" id="1.10.1200.10">
    <property type="entry name" value="ACP-like"/>
    <property type="match status" value="1"/>
</dbReference>
<dbReference type="Proteomes" id="UP000198797">
    <property type="component" value="Unassembled WGS sequence"/>
</dbReference>
<accession>A0A1C5AV32</accession>
<evidence type="ECO:0000313" key="5">
    <source>
        <dbReference type="Proteomes" id="UP000198797"/>
    </source>
</evidence>
<dbReference type="SUPFAM" id="SSF47336">
    <property type="entry name" value="ACP-like"/>
    <property type="match status" value="1"/>
</dbReference>
<dbReference type="PROSITE" id="PS50075">
    <property type="entry name" value="CARRIER"/>
    <property type="match status" value="1"/>
</dbReference>
<dbReference type="STRING" id="121616.GA0070216_13025"/>
<organism evidence="4 5">
    <name type="scientific">Micromonospora matsumotoense</name>
    <dbReference type="NCBI Taxonomy" id="121616"/>
    <lineage>
        <taxon>Bacteria</taxon>
        <taxon>Bacillati</taxon>
        <taxon>Actinomycetota</taxon>
        <taxon>Actinomycetes</taxon>
        <taxon>Micromonosporales</taxon>
        <taxon>Micromonosporaceae</taxon>
        <taxon>Micromonospora</taxon>
    </lineage>
</organism>
<proteinExistence type="predicted"/>
<reference evidence="5" key="1">
    <citation type="submission" date="2016-06" db="EMBL/GenBank/DDBJ databases">
        <authorList>
            <person name="Varghese N."/>
            <person name="Submissions Spin"/>
        </authorList>
    </citation>
    <scope>NUCLEOTIDE SEQUENCE [LARGE SCALE GENOMIC DNA]</scope>
    <source>
        <strain evidence="5">DSM 44100</strain>
    </source>
</reference>
<dbReference type="AlphaFoldDB" id="A0A1C5AV32"/>
<evidence type="ECO:0000259" key="3">
    <source>
        <dbReference type="PROSITE" id="PS50075"/>
    </source>
</evidence>
<dbReference type="InterPro" id="IPR009081">
    <property type="entry name" value="PP-bd_ACP"/>
</dbReference>
<name>A0A1C5AV32_9ACTN</name>
<dbReference type="Pfam" id="PF00550">
    <property type="entry name" value="PP-binding"/>
    <property type="match status" value="1"/>
</dbReference>
<dbReference type="PROSITE" id="PS00012">
    <property type="entry name" value="PHOSPHOPANTETHEINE"/>
    <property type="match status" value="1"/>
</dbReference>
<evidence type="ECO:0000256" key="1">
    <source>
        <dbReference type="ARBA" id="ARBA00022450"/>
    </source>
</evidence>
<dbReference type="InterPro" id="IPR006162">
    <property type="entry name" value="Ppantetheine_attach_site"/>
</dbReference>
<keyword evidence="2" id="KW-0597">Phosphoprotein</keyword>
<gene>
    <name evidence="4" type="ORF">GA0070216_13025</name>
</gene>
<keyword evidence="5" id="KW-1185">Reference proteome</keyword>
<dbReference type="EMBL" id="FMCU01000030">
    <property type="protein sequence ID" value="SCF48996.1"/>
    <property type="molecule type" value="Genomic_DNA"/>
</dbReference>
<feature type="domain" description="Carrier" evidence="3">
    <location>
        <begin position="1"/>
        <end position="78"/>
    </location>
</feature>
<evidence type="ECO:0000256" key="2">
    <source>
        <dbReference type="ARBA" id="ARBA00022553"/>
    </source>
</evidence>
<protein>
    <submittedName>
        <fullName evidence="4">Acyl carrier protein</fullName>
    </submittedName>
</protein>
<dbReference type="RefSeq" id="WP_091253948.1">
    <property type="nucleotide sequence ID" value="NZ_CP192025.1"/>
</dbReference>
<evidence type="ECO:0000313" key="4">
    <source>
        <dbReference type="EMBL" id="SCF48996.1"/>
    </source>
</evidence>